<dbReference type="AlphaFoldDB" id="A0A5B9D8T9"/>
<organism evidence="2 3">
    <name type="scientific">Promethearchaeum syntrophicum</name>
    <dbReference type="NCBI Taxonomy" id="2594042"/>
    <lineage>
        <taxon>Archaea</taxon>
        <taxon>Promethearchaeati</taxon>
        <taxon>Promethearchaeota</taxon>
        <taxon>Promethearchaeia</taxon>
        <taxon>Promethearchaeales</taxon>
        <taxon>Promethearchaeaceae</taxon>
        <taxon>Promethearchaeum</taxon>
    </lineage>
</organism>
<evidence type="ECO:0000313" key="3">
    <source>
        <dbReference type="Proteomes" id="UP000321408"/>
    </source>
</evidence>
<reference evidence="2 3" key="2">
    <citation type="journal article" date="2024" name="Int. J. Syst. Evol. Microbiol.">
        <title>Promethearchaeum syntrophicum gen. nov., sp. nov., an anaerobic, obligately syntrophic archaeon, the first isolate of the lineage 'Asgard' archaea, and proposal of the new archaeal phylum Promethearchaeota phyl. nov. and kingdom Promethearchaeati regn. nov.</title>
        <authorList>
            <person name="Imachi H."/>
            <person name="Nobu M.K."/>
            <person name="Kato S."/>
            <person name="Takaki Y."/>
            <person name="Miyazaki M."/>
            <person name="Miyata M."/>
            <person name="Ogawara M."/>
            <person name="Saito Y."/>
            <person name="Sakai S."/>
            <person name="Tahara Y.O."/>
            <person name="Takano Y."/>
            <person name="Tasumi E."/>
            <person name="Uematsu K."/>
            <person name="Yoshimura T."/>
            <person name="Itoh T."/>
            <person name="Ohkuma M."/>
            <person name="Takai K."/>
        </authorList>
    </citation>
    <scope>NUCLEOTIDE SEQUENCE [LARGE SCALE GENOMIC DNA]</scope>
    <source>
        <strain evidence="2 3">MK-D1</strain>
    </source>
</reference>
<dbReference type="EMBL" id="CP042905">
    <property type="protein sequence ID" value="QEE15190.1"/>
    <property type="molecule type" value="Genomic_DNA"/>
</dbReference>
<gene>
    <name evidence="2" type="ORF">DSAG12_01014</name>
</gene>
<name>A0A5B9D8T9_9ARCH</name>
<evidence type="ECO:0000259" key="1">
    <source>
        <dbReference type="Pfam" id="PF00857"/>
    </source>
</evidence>
<accession>A0A5B9D8T9</accession>
<dbReference type="Proteomes" id="UP000321408">
    <property type="component" value="Chromosome"/>
</dbReference>
<proteinExistence type="predicted"/>
<keyword evidence="3" id="KW-1185">Reference proteome</keyword>
<protein>
    <submittedName>
        <fullName evidence="2">Cysteine hydrolase family protein</fullName>
    </submittedName>
</protein>
<evidence type="ECO:0000313" key="2">
    <source>
        <dbReference type="EMBL" id="QEE15190.1"/>
    </source>
</evidence>
<keyword evidence="2" id="KW-0378">Hydrolase</keyword>
<dbReference type="InterPro" id="IPR000868">
    <property type="entry name" value="Isochorismatase-like_dom"/>
</dbReference>
<dbReference type="Gene3D" id="3.40.50.850">
    <property type="entry name" value="Isochorismatase-like"/>
    <property type="match status" value="1"/>
</dbReference>
<dbReference type="Pfam" id="PF00857">
    <property type="entry name" value="Isochorismatase"/>
    <property type="match status" value="1"/>
</dbReference>
<feature type="domain" description="Isochorismatase-like" evidence="1">
    <location>
        <begin position="27"/>
        <end position="193"/>
    </location>
</feature>
<reference evidence="2 3" key="1">
    <citation type="journal article" date="2020" name="Nature">
        <title>Isolation of an archaeon at the prokaryote-eukaryote interface.</title>
        <authorList>
            <person name="Imachi H."/>
            <person name="Nobu M.K."/>
            <person name="Nakahara N."/>
            <person name="Morono Y."/>
            <person name="Ogawara M."/>
            <person name="Takaki Y."/>
            <person name="Takano Y."/>
            <person name="Uematsu K."/>
            <person name="Ikuta T."/>
            <person name="Ito M."/>
            <person name="Matsui Y."/>
            <person name="Miyazaki M."/>
            <person name="Murata K."/>
            <person name="Saito Y."/>
            <person name="Sakai S."/>
            <person name="Song C."/>
            <person name="Tasumi E."/>
            <person name="Yamanaka Y."/>
            <person name="Yamaguchi T."/>
            <person name="Kamagata Y."/>
            <person name="Tamaki H."/>
            <person name="Takai K."/>
        </authorList>
    </citation>
    <scope>NUCLEOTIDE SEQUENCE [LARGE SCALE GENOMIC DNA]</scope>
    <source>
        <strain evidence="2 3">MK-D1</strain>
    </source>
</reference>
<dbReference type="RefSeq" id="WP_147662110.1">
    <property type="nucleotide sequence ID" value="NZ_CP042905.2"/>
</dbReference>
<dbReference type="InterPro" id="IPR036380">
    <property type="entry name" value="Isochorismatase-like_sf"/>
</dbReference>
<dbReference type="KEGG" id="psyt:DSAG12_01014"/>
<sequence length="212" mass="24500">MSINQIYSRPPGDVLLLRLQDFSTPDSVLIIIDLINAFGPSPISPTPELPVPTINEHFQYVVNSVISLWESQRKPIIFISDAHHQSDFERLNEPPHALYNTKAAELMSWVLQPDYSKHFTKRTYDGCSNHKFCKYIQSKKFSKAYIMGTSTGVCIKHTALSLLKNGIQQIYMIEEALGDIFPSRHKFYIQVFKDHPRIHIIPYPILLFHFQK</sequence>
<dbReference type="GeneID" id="41329013"/>
<dbReference type="SUPFAM" id="SSF52499">
    <property type="entry name" value="Isochorismatase-like hydrolases"/>
    <property type="match status" value="1"/>
</dbReference>